<organism evidence="3 4">
    <name type="scientific">Marasmius crinis-equi</name>
    <dbReference type="NCBI Taxonomy" id="585013"/>
    <lineage>
        <taxon>Eukaryota</taxon>
        <taxon>Fungi</taxon>
        <taxon>Dikarya</taxon>
        <taxon>Basidiomycota</taxon>
        <taxon>Agaricomycotina</taxon>
        <taxon>Agaricomycetes</taxon>
        <taxon>Agaricomycetidae</taxon>
        <taxon>Agaricales</taxon>
        <taxon>Marasmiineae</taxon>
        <taxon>Marasmiaceae</taxon>
        <taxon>Marasmius</taxon>
    </lineage>
</organism>
<feature type="domain" description="KOW" evidence="2">
    <location>
        <begin position="212"/>
        <end position="239"/>
    </location>
</feature>
<evidence type="ECO:0000256" key="1">
    <source>
        <dbReference type="SAM" id="MobiDB-lite"/>
    </source>
</evidence>
<keyword evidence="4" id="KW-1185">Reference proteome</keyword>
<feature type="region of interest" description="Disordered" evidence="1">
    <location>
        <begin position="725"/>
        <end position="753"/>
    </location>
</feature>
<dbReference type="Gene3D" id="2.30.30.30">
    <property type="match status" value="1"/>
</dbReference>
<feature type="domain" description="KOW" evidence="2">
    <location>
        <begin position="592"/>
        <end position="619"/>
    </location>
</feature>
<feature type="compositionally biased region" description="Low complexity" evidence="1">
    <location>
        <begin position="730"/>
        <end position="750"/>
    </location>
</feature>
<evidence type="ECO:0000313" key="4">
    <source>
        <dbReference type="Proteomes" id="UP001465976"/>
    </source>
</evidence>
<evidence type="ECO:0000313" key="3">
    <source>
        <dbReference type="EMBL" id="KAL0568572.1"/>
    </source>
</evidence>
<proteinExistence type="predicted"/>
<comment type="caution">
    <text evidence="3">The sequence shown here is derived from an EMBL/GenBank/DDBJ whole genome shotgun (WGS) entry which is preliminary data.</text>
</comment>
<dbReference type="SMART" id="SM00739">
    <property type="entry name" value="KOW"/>
    <property type="match status" value="4"/>
</dbReference>
<feature type="compositionally biased region" description="Acidic residues" evidence="1">
    <location>
        <begin position="16"/>
        <end position="36"/>
    </location>
</feature>
<dbReference type="EMBL" id="JBAHYK010001303">
    <property type="protein sequence ID" value="KAL0568572.1"/>
    <property type="molecule type" value="Genomic_DNA"/>
</dbReference>
<evidence type="ECO:0000259" key="2">
    <source>
        <dbReference type="SMART" id="SM00739"/>
    </source>
</evidence>
<name>A0ABR3F051_9AGAR</name>
<accession>A0ABR3F051</accession>
<feature type="region of interest" description="Disordered" evidence="1">
    <location>
        <begin position="1"/>
        <end position="97"/>
    </location>
</feature>
<protein>
    <recommendedName>
        <fullName evidence="2">KOW domain-containing protein</fullName>
    </recommendedName>
</protein>
<feature type="domain" description="KOW" evidence="2">
    <location>
        <begin position="504"/>
        <end position="531"/>
    </location>
</feature>
<dbReference type="Proteomes" id="UP001465976">
    <property type="component" value="Unassembled WGS sequence"/>
</dbReference>
<reference evidence="3 4" key="1">
    <citation type="submission" date="2024-02" db="EMBL/GenBank/DDBJ databases">
        <title>A draft genome for the cacao thread blight pathogen Marasmius crinis-equi.</title>
        <authorList>
            <person name="Cohen S.P."/>
            <person name="Baruah I.K."/>
            <person name="Amoako-Attah I."/>
            <person name="Bukari Y."/>
            <person name="Meinhardt L.W."/>
            <person name="Bailey B.A."/>
        </authorList>
    </citation>
    <scope>NUCLEOTIDE SEQUENCE [LARGE SCALE GENOMIC DNA]</scope>
    <source>
        <strain evidence="3 4">GH-76</strain>
    </source>
</reference>
<feature type="compositionally biased region" description="Polar residues" evidence="1">
    <location>
        <begin position="78"/>
        <end position="88"/>
    </location>
</feature>
<feature type="domain" description="KOW" evidence="2">
    <location>
        <begin position="442"/>
        <end position="469"/>
    </location>
</feature>
<sequence>MASRFVNLEAQVATSSDEEQFDDDDLFSADNEEDTSTDDRHENPPMGSFPELESHRQTSARFLEELEERYTRGEPENESSSTPQTAQSVLGKRKAPEAGDPFEQCIVSLLAKHPAPEPAPCSLQPRPRQAINRVTRMPLPRREQPITIPPQNRLLHSYSASTDLFGDPWINGTPKSAIPQKGNLATPSKSLAKHKELRKWISWAKKEGKRCEYAPGEWVTVQRGTYKGDVGMVWKMKTREKTEAEIDAERKEVAESVSKGEPVPDTSPELVDEGYWVFLIPRLPPPDLTKDCSLRLKQKRPKGAPRFPPRRFIPEEYDVRLLHRNDTRVQGYNIDGYMISRGLLMKVYRVDALDVCPLVTSDTLLAFGLAFGEHPFCRRFPLPVTDLWCFVPGDEVEVEVSHSPASPQSGRGIVSSVGEGSTLVDFGDPGIHPAPIRLLTKVILVGDYVKTLRGANMSKEGSVVERHGNILGISQRGTRTGIDYFAHVNSVVKLKHAPLENSSVPWLGTAVQIFRGPHCERTGIIQDVRRKPNRPVLFLWLFLPELQQTAEVEDRNVFVKGSRILLWDMYPLSPDQRYYHIDRVGETSSGPVPWIGTYVGIIKGPHKGKEGTVKDVNRTTKPKALSGLMVTVELNVYGVARLDEQIYYDYVRERGTGTTLATHQPLLNQQSFYTPNEAFVPWGVVFDKRPSFFLLLDDKPEIESLAREDDISTVNDPNDLPMDVWNPHWSYPSSEDASPSSPNTTVSPPTLSAPDAAASNALVPPSHWLSQAELLGLTILVDITEGPHSKVGQYVEVAATSDGTTVARVRKGKGKRLFEVPLSSVAKSSKRPNAIKEENLLVVATGEQQHRGKLVRRIHHFYEGSVMPENRWLILAVVDREDPVQKLTGEVIECKIHDLEFVEEASTDRFRATHVFMRRVRDEARIKLSADVRDPGTVNLDDLRACITSHMTSYHGSSV</sequence>
<feature type="compositionally biased region" description="Basic and acidic residues" evidence="1">
    <location>
        <begin position="52"/>
        <end position="75"/>
    </location>
</feature>
<gene>
    <name evidence="3" type="ORF">V5O48_013409</name>
</gene>
<dbReference type="InterPro" id="IPR014722">
    <property type="entry name" value="Rib_uL2_dom2"/>
</dbReference>
<dbReference type="InterPro" id="IPR005824">
    <property type="entry name" value="KOW"/>
</dbReference>